<organism evidence="4 5">
    <name type="scientific">[Clostridium] cellulosi</name>
    <dbReference type="NCBI Taxonomy" id="29343"/>
    <lineage>
        <taxon>Bacteria</taxon>
        <taxon>Bacillati</taxon>
        <taxon>Bacillota</taxon>
        <taxon>Clostridia</taxon>
        <taxon>Eubacteriales</taxon>
        <taxon>Oscillospiraceae</taxon>
        <taxon>Oscillospiraceae incertae sedis</taxon>
    </lineage>
</organism>
<dbReference type="GO" id="GO:0006465">
    <property type="term" value="P:signal peptide processing"/>
    <property type="evidence" value="ECO:0007669"/>
    <property type="project" value="TreeGrafter"/>
</dbReference>
<feature type="transmembrane region" description="Helical" evidence="2">
    <location>
        <begin position="6"/>
        <end position="25"/>
    </location>
</feature>
<name>A0A078KQT1_9FIRM</name>
<feature type="transmembrane region" description="Helical" evidence="2">
    <location>
        <begin position="71"/>
        <end position="89"/>
    </location>
</feature>
<keyword evidence="2" id="KW-0812">Transmembrane</keyword>
<dbReference type="PANTHER" id="PTHR30487:SF0">
    <property type="entry name" value="PREPILIN LEADER PEPTIDASE_N-METHYLTRANSFERASE-RELATED"/>
    <property type="match status" value="1"/>
</dbReference>
<keyword evidence="2" id="KW-1133">Transmembrane helix</keyword>
<evidence type="ECO:0000259" key="3">
    <source>
        <dbReference type="Pfam" id="PF01478"/>
    </source>
</evidence>
<dbReference type="GO" id="GO:0004190">
    <property type="term" value="F:aspartic-type endopeptidase activity"/>
    <property type="evidence" value="ECO:0007669"/>
    <property type="project" value="InterPro"/>
</dbReference>
<gene>
    <name evidence="4" type="ORF">CCDG5_0342</name>
</gene>
<sequence>MEKLALILVTTVAGAGIGFLIPFIVDKIIIYKCGKTGKPLPKYGYSYLGRAIIIVISAALAALCADCVPPIQIIFYVLFATAAIIGTIIDNKLQIIPNELVLALLAVGLIYRLLVSDFKGLLDSLIALLIVFAIFALAAAATKFISKNIGVGAGDMKLAAVAAFIVSLSGMFYFLIGLAVSIGIYCIGGLILKTLTPKSTFPMCGYIMAGFLIALYIPYFVK</sequence>
<dbReference type="Pfam" id="PF01478">
    <property type="entry name" value="Peptidase_A24"/>
    <property type="match status" value="1"/>
</dbReference>
<feature type="transmembrane region" description="Helical" evidence="2">
    <location>
        <begin position="126"/>
        <end position="146"/>
    </location>
</feature>
<feature type="domain" description="Prepilin type IV endopeptidase peptidase" evidence="3">
    <location>
        <begin position="78"/>
        <end position="187"/>
    </location>
</feature>
<evidence type="ECO:0000256" key="2">
    <source>
        <dbReference type="SAM" id="Phobius"/>
    </source>
</evidence>
<feature type="transmembrane region" description="Helical" evidence="2">
    <location>
        <begin position="45"/>
        <end position="65"/>
    </location>
</feature>
<dbReference type="InterPro" id="IPR000045">
    <property type="entry name" value="Prepilin_IV_endopep_pep"/>
</dbReference>
<protein>
    <submittedName>
        <fullName evidence="4">Putative membrane protein</fullName>
    </submittedName>
</protein>
<dbReference type="PATRIC" id="fig|29343.3.peg.360"/>
<keyword evidence="5" id="KW-1185">Reference proteome</keyword>
<dbReference type="GO" id="GO:0005886">
    <property type="term" value="C:plasma membrane"/>
    <property type="evidence" value="ECO:0007669"/>
    <property type="project" value="TreeGrafter"/>
</dbReference>
<comment type="similarity">
    <text evidence="1">Belongs to the peptidase A24 family.</text>
</comment>
<evidence type="ECO:0000313" key="4">
    <source>
        <dbReference type="EMBL" id="CDZ23484.1"/>
    </source>
</evidence>
<accession>A0A078KQT1</accession>
<dbReference type="EMBL" id="LM995447">
    <property type="protein sequence ID" value="CDZ23484.1"/>
    <property type="molecule type" value="Genomic_DNA"/>
</dbReference>
<proteinExistence type="inferred from homology"/>
<feature type="transmembrane region" description="Helical" evidence="2">
    <location>
        <begin position="96"/>
        <end position="114"/>
    </location>
</feature>
<dbReference type="STRING" id="29343.CCDG5_0342"/>
<feature type="transmembrane region" description="Helical" evidence="2">
    <location>
        <begin position="158"/>
        <end position="191"/>
    </location>
</feature>
<dbReference type="Proteomes" id="UP000032431">
    <property type="component" value="Chromosome I"/>
</dbReference>
<dbReference type="Gene3D" id="1.20.120.1220">
    <property type="match status" value="1"/>
</dbReference>
<dbReference type="AlphaFoldDB" id="A0A078KQT1"/>
<dbReference type="KEGG" id="ccel:CCDG5_0342"/>
<dbReference type="PANTHER" id="PTHR30487">
    <property type="entry name" value="TYPE 4 PREPILIN-LIKE PROTEINS LEADER PEPTIDE-PROCESSING ENZYME"/>
    <property type="match status" value="1"/>
</dbReference>
<evidence type="ECO:0000256" key="1">
    <source>
        <dbReference type="ARBA" id="ARBA00005801"/>
    </source>
</evidence>
<keyword evidence="2" id="KW-0472">Membrane</keyword>
<dbReference type="InterPro" id="IPR050882">
    <property type="entry name" value="Prepilin_peptidase/N-MTase"/>
</dbReference>
<dbReference type="HOGENOM" id="CLU_104548_0_0_9"/>
<feature type="transmembrane region" description="Helical" evidence="2">
    <location>
        <begin position="203"/>
        <end position="221"/>
    </location>
</feature>
<evidence type="ECO:0000313" key="5">
    <source>
        <dbReference type="Proteomes" id="UP000032431"/>
    </source>
</evidence>
<reference evidence="5" key="1">
    <citation type="submission" date="2014-07" db="EMBL/GenBank/DDBJ databases">
        <authorList>
            <person name="Wibberg D."/>
        </authorList>
    </citation>
    <scope>NUCLEOTIDE SEQUENCE [LARGE SCALE GENOMIC DNA]</scope>
    <source>
        <strain evidence="5">DG5</strain>
    </source>
</reference>